<name>A0A4P8IMG9_9BURK</name>
<dbReference type="KEGG" id="tvl:FAZ95_13775"/>
<feature type="domain" description="Bacteriophage Mu Gp45 N-terminal" evidence="1">
    <location>
        <begin position="29"/>
        <end position="79"/>
    </location>
</feature>
<evidence type="ECO:0000259" key="1">
    <source>
        <dbReference type="Pfam" id="PF06890"/>
    </source>
</evidence>
<evidence type="ECO:0000313" key="3">
    <source>
        <dbReference type="Proteomes" id="UP000298656"/>
    </source>
</evidence>
<dbReference type="OrthoDB" id="9802994at2"/>
<dbReference type="Pfam" id="PF06890">
    <property type="entry name" value="Phage_Mu_Gp45"/>
    <property type="match status" value="1"/>
</dbReference>
<dbReference type="InterPro" id="IPR053861">
    <property type="entry name" value="Phage_Mu_Gp45_N"/>
</dbReference>
<organism evidence="2 3">
    <name type="scientific">Trinickia violacea</name>
    <dbReference type="NCBI Taxonomy" id="2571746"/>
    <lineage>
        <taxon>Bacteria</taxon>
        <taxon>Pseudomonadati</taxon>
        <taxon>Pseudomonadota</taxon>
        <taxon>Betaproteobacteria</taxon>
        <taxon>Burkholderiales</taxon>
        <taxon>Burkholderiaceae</taxon>
        <taxon>Trinickia</taxon>
    </lineage>
</organism>
<sequence>MSDANQRARTTFRRAFVVGVANAANKVLTLVGLADQQKTAEWIEPYGLAAMPKIGSETIAQCIDGDESHNVVVVVGDRRFRYDVADGEVAVYSFINASRPHRIHFKNDGTIQLLGDELRIEVPQGADLIGDLRITGNVTLVGNFDQTGEQTVTGDVTASGTVTGKTDVVFCNVSGGRHRHDEVQRGTDLSGGPQ</sequence>
<dbReference type="EMBL" id="CP040077">
    <property type="protein sequence ID" value="QCP50152.1"/>
    <property type="molecule type" value="Genomic_DNA"/>
</dbReference>
<gene>
    <name evidence="2" type="ORF">FAZ95_13775</name>
</gene>
<evidence type="ECO:0000313" key="2">
    <source>
        <dbReference type="EMBL" id="QCP50152.1"/>
    </source>
</evidence>
<dbReference type="AlphaFoldDB" id="A0A4P8IMG9"/>
<accession>A0A4P8IMG9</accession>
<proteinExistence type="predicted"/>
<dbReference type="RefSeq" id="WP_137332971.1">
    <property type="nucleotide sequence ID" value="NZ_CP040077.1"/>
</dbReference>
<keyword evidence="3" id="KW-1185">Reference proteome</keyword>
<reference evidence="2 3" key="1">
    <citation type="submission" date="2019-05" db="EMBL/GenBank/DDBJ databases">
        <title>Burkholderia sp. DHOD12, isolated from subtropical forest soil.</title>
        <authorList>
            <person name="Gao Z.-H."/>
            <person name="Qiu L.-H."/>
        </authorList>
    </citation>
    <scope>NUCLEOTIDE SEQUENCE [LARGE SCALE GENOMIC DNA]</scope>
    <source>
        <strain evidence="2 3">DHOD12</strain>
    </source>
</reference>
<dbReference type="Proteomes" id="UP000298656">
    <property type="component" value="Chromosome 1"/>
</dbReference>
<protein>
    <recommendedName>
        <fullName evidence="1">Bacteriophage Mu Gp45 N-terminal domain-containing protein</fullName>
    </recommendedName>
</protein>